<evidence type="ECO:0000259" key="2">
    <source>
        <dbReference type="SMART" id="SM00287"/>
    </source>
</evidence>
<reference evidence="3" key="1">
    <citation type="submission" date="2020-02" db="EMBL/GenBank/DDBJ databases">
        <authorList>
            <person name="Meier V. D."/>
        </authorList>
    </citation>
    <scope>NUCLEOTIDE SEQUENCE</scope>
    <source>
        <strain evidence="3">AVDCRST_MAG73</strain>
    </source>
</reference>
<dbReference type="InterPro" id="IPR052354">
    <property type="entry name" value="Cell_Wall_Dynamics_Protein"/>
</dbReference>
<feature type="signal peptide" evidence="1">
    <location>
        <begin position="1"/>
        <end position="24"/>
    </location>
</feature>
<feature type="non-terminal residue" evidence="3">
    <location>
        <position position="160"/>
    </location>
</feature>
<accession>A0A6J4U9D8</accession>
<dbReference type="PANTHER" id="PTHR34408:SF1">
    <property type="entry name" value="GLYCOSYL HYDROLASE FAMILY 19 DOMAIN-CONTAINING PROTEIN HI_1415"/>
    <property type="match status" value="1"/>
</dbReference>
<feature type="chain" id="PRO_5026903363" description="SH3b domain-containing protein" evidence="1">
    <location>
        <begin position="25"/>
        <end position="160"/>
    </location>
</feature>
<organism evidence="3">
    <name type="scientific">uncultured Thermomicrobiales bacterium</name>
    <dbReference type="NCBI Taxonomy" id="1645740"/>
    <lineage>
        <taxon>Bacteria</taxon>
        <taxon>Pseudomonadati</taxon>
        <taxon>Thermomicrobiota</taxon>
        <taxon>Thermomicrobia</taxon>
        <taxon>Thermomicrobiales</taxon>
        <taxon>environmental samples</taxon>
    </lineage>
</organism>
<feature type="domain" description="SH3b" evidence="2">
    <location>
        <begin position="94"/>
        <end position="156"/>
    </location>
</feature>
<gene>
    <name evidence="3" type="ORF">AVDCRST_MAG73-2002</name>
</gene>
<dbReference type="SMART" id="SM00287">
    <property type="entry name" value="SH3b"/>
    <property type="match status" value="2"/>
</dbReference>
<sequence length="160" mass="15870">MRRSSIVFVVAVLAAGTMAGAGWAAPGTQRGDVATTIDAVNLRSGAGWDAAILGVVPADSDVAVEGAAIAGFVPVTAEGVFGWIYGMYLDTGAVQTATTTEDLTLRVAPSVDAEAILRLGPGETVTLTAGSSGDFVSVAVGGNYGWVMAAYLSLDGSGGG</sequence>
<dbReference type="InterPro" id="IPR003646">
    <property type="entry name" value="SH3-like_bac-type"/>
</dbReference>
<name>A0A6J4U9D8_9BACT</name>
<dbReference type="Gene3D" id="2.30.30.40">
    <property type="entry name" value="SH3 Domains"/>
    <property type="match status" value="2"/>
</dbReference>
<feature type="domain" description="SH3b" evidence="2">
    <location>
        <begin position="29"/>
        <end position="92"/>
    </location>
</feature>
<evidence type="ECO:0000313" key="3">
    <source>
        <dbReference type="EMBL" id="CAA9541662.1"/>
    </source>
</evidence>
<dbReference type="PANTHER" id="PTHR34408">
    <property type="entry name" value="FAMILY PROTEIN, PUTATIVE-RELATED"/>
    <property type="match status" value="1"/>
</dbReference>
<proteinExistence type="predicted"/>
<dbReference type="EMBL" id="CADCWE010000125">
    <property type="protein sequence ID" value="CAA9541662.1"/>
    <property type="molecule type" value="Genomic_DNA"/>
</dbReference>
<dbReference type="Pfam" id="PF08239">
    <property type="entry name" value="SH3_3"/>
    <property type="match status" value="1"/>
</dbReference>
<dbReference type="AlphaFoldDB" id="A0A6J4U9D8"/>
<evidence type="ECO:0000256" key="1">
    <source>
        <dbReference type="SAM" id="SignalP"/>
    </source>
</evidence>
<keyword evidence="1" id="KW-0732">Signal</keyword>
<protein>
    <recommendedName>
        <fullName evidence="2">SH3b domain-containing protein</fullName>
    </recommendedName>
</protein>